<dbReference type="GO" id="GO:0016787">
    <property type="term" value="F:hydrolase activity"/>
    <property type="evidence" value="ECO:0007669"/>
    <property type="project" value="UniProtKB-KW"/>
</dbReference>
<feature type="transmembrane region" description="Helical" evidence="2">
    <location>
        <begin position="59"/>
        <end position="77"/>
    </location>
</feature>
<dbReference type="GO" id="GO:0016747">
    <property type="term" value="F:acyltransferase activity, transferring groups other than amino-acyl groups"/>
    <property type="evidence" value="ECO:0007669"/>
    <property type="project" value="InterPro"/>
</dbReference>
<dbReference type="PANTHER" id="PTHR23028">
    <property type="entry name" value="ACETYLTRANSFERASE"/>
    <property type="match status" value="1"/>
</dbReference>
<keyword evidence="2" id="KW-1133">Transmembrane helix</keyword>
<reference evidence="6" key="1">
    <citation type="submission" date="2016-10" db="EMBL/GenBank/DDBJ databases">
        <authorList>
            <person name="Varghese N."/>
            <person name="Submissions S."/>
        </authorList>
    </citation>
    <scope>NUCLEOTIDE SEQUENCE [LARGE SCALE GENOMIC DNA]</scope>
    <source>
        <strain evidence="6">DSM 43163</strain>
    </source>
</reference>
<feature type="transmembrane region" description="Helical" evidence="2">
    <location>
        <begin position="170"/>
        <end position="188"/>
    </location>
</feature>
<keyword evidence="2" id="KW-0812">Transmembrane</keyword>
<feature type="domain" description="SGNH" evidence="4">
    <location>
        <begin position="469"/>
        <end position="683"/>
    </location>
</feature>
<evidence type="ECO:0000256" key="1">
    <source>
        <dbReference type="SAM" id="MobiDB-lite"/>
    </source>
</evidence>
<organism evidence="5 6">
    <name type="scientific">Thermomonospora echinospora</name>
    <dbReference type="NCBI Taxonomy" id="1992"/>
    <lineage>
        <taxon>Bacteria</taxon>
        <taxon>Bacillati</taxon>
        <taxon>Actinomycetota</taxon>
        <taxon>Actinomycetes</taxon>
        <taxon>Streptosporangiales</taxon>
        <taxon>Thermomonosporaceae</taxon>
        <taxon>Thermomonospora</taxon>
    </lineage>
</organism>
<dbReference type="OrthoDB" id="9807745at2"/>
<dbReference type="InterPro" id="IPR050879">
    <property type="entry name" value="Acyltransferase_3"/>
</dbReference>
<evidence type="ECO:0000256" key="2">
    <source>
        <dbReference type="SAM" id="Phobius"/>
    </source>
</evidence>
<dbReference type="InterPro" id="IPR043968">
    <property type="entry name" value="SGNH"/>
</dbReference>
<keyword evidence="5" id="KW-0808">Transferase</keyword>
<accession>A0A1H6DLN3</accession>
<proteinExistence type="predicted"/>
<evidence type="ECO:0000259" key="4">
    <source>
        <dbReference type="Pfam" id="PF19040"/>
    </source>
</evidence>
<feature type="region of interest" description="Disordered" evidence="1">
    <location>
        <begin position="1"/>
        <end position="30"/>
    </location>
</feature>
<gene>
    <name evidence="5" type="ORF">SAMN04489712_118137</name>
</gene>
<dbReference type="Pfam" id="PF19040">
    <property type="entry name" value="SGNH"/>
    <property type="match status" value="1"/>
</dbReference>
<dbReference type="PANTHER" id="PTHR23028:SF53">
    <property type="entry name" value="ACYL_TRANSF_3 DOMAIN-CONTAINING PROTEIN"/>
    <property type="match status" value="1"/>
</dbReference>
<evidence type="ECO:0000313" key="5">
    <source>
        <dbReference type="EMBL" id="SEG86041.1"/>
    </source>
</evidence>
<keyword evidence="5" id="KW-0378">Hydrolase</keyword>
<feature type="transmembrane region" description="Helical" evidence="2">
    <location>
        <begin position="258"/>
        <end position="280"/>
    </location>
</feature>
<name>A0A1H6DLN3_9ACTN</name>
<feature type="transmembrane region" description="Helical" evidence="2">
    <location>
        <begin position="388"/>
        <end position="408"/>
    </location>
</feature>
<dbReference type="GO" id="GO:0009103">
    <property type="term" value="P:lipopolysaccharide biosynthetic process"/>
    <property type="evidence" value="ECO:0007669"/>
    <property type="project" value="TreeGrafter"/>
</dbReference>
<dbReference type="Pfam" id="PF01757">
    <property type="entry name" value="Acyl_transf_3"/>
    <property type="match status" value="1"/>
</dbReference>
<feature type="transmembrane region" description="Helical" evidence="2">
    <location>
        <begin position="98"/>
        <end position="117"/>
    </location>
</feature>
<protein>
    <submittedName>
        <fullName evidence="5">Peptidoglycan/LPS O-acetylase OafA/YrhL, contains acyltransferase and SGNH-hydrolase domains</fullName>
    </submittedName>
</protein>
<sequence length="692" mass="74785">MPMPPSPETLERPTPSKASAGGAPPRARAGHRPEIQGLRAVAVLLVAVYHIWLGRVSGGVDVFLMLTGFLITGSLLRTVERKGRVEFLAFAARLARRLFPPAAIVLAGVLAGTLLWLPQDRWQGTLAEVIASAAYYENWRLATTAVDYLAGGDGASPVQHFWSLAIQGQFYLLWPLLLAVATIVAVRVRRSPRAVFTGMLGLVFAGSLLYSVVRTATEQRWAYFDTGARLWELALGGLVALALARWDSARLPRPLRVVLGWGGLVALVACGLLLQVSTVFPGYAALWPTGAAVLIIVAGTTGSRFGADRLLSTRPLTYVGDISYALYLWHWPLFIFYLAASGRSTASLAAGSVILAASFLLAVGTTWLSDRSVGWASGRRSPRAWSFALGLACLAPVVMAAGGGTAYLDEQARRREAQAADPANYPGAAALTGAPAPPGLPFRPDLRDAKQDRSLIEGNGCLAPYKASAVRVCEYGHRGSRRTLALVGNSHAAHWFPALHKAAENAGWRLVTMVKAGCALTAGGARYPDTGQPYPECDAWSRNVMTEVRALRPDFVITIGTRTDPSGRPEELERGGVPRWRQLRAARIRVLAIRDTPRLTVPPSQCFGHLGLEACAEVRYRSLAKVSPHRGRRGIPANVRFVDLSRYVCAAGRCPMVIGNVLVVRDRGHFTETYARTLAPMVEREIRRAAGW</sequence>
<feature type="transmembrane region" description="Helical" evidence="2">
    <location>
        <begin position="286"/>
        <end position="306"/>
    </location>
</feature>
<evidence type="ECO:0000259" key="3">
    <source>
        <dbReference type="Pfam" id="PF01757"/>
    </source>
</evidence>
<dbReference type="Proteomes" id="UP000236723">
    <property type="component" value="Unassembled WGS sequence"/>
</dbReference>
<feature type="transmembrane region" description="Helical" evidence="2">
    <location>
        <begin position="228"/>
        <end position="246"/>
    </location>
</feature>
<keyword evidence="5" id="KW-0012">Acyltransferase</keyword>
<feature type="transmembrane region" description="Helical" evidence="2">
    <location>
        <begin position="195"/>
        <end position="213"/>
    </location>
</feature>
<keyword evidence="6" id="KW-1185">Reference proteome</keyword>
<feature type="compositionally biased region" description="Low complexity" evidence="1">
    <location>
        <begin position="18"/>
        <end position="27"/>
    </location>
</feature>
<evidence type="ECO:0000313" key="6">
    <source>
        <dbReference type="Proteomes" id="UP000236723"/>
    </source>
</evidence>
<dbReference type="InterPro" id="IPR002656">
    <property type="entry name" value="Acyl_transf_3_dom"/>
</dbReference>
<dbReference type="AlphaFoldDB" id="A0A1H6DLN3"/>
<dbReference type="GO" id="GO:0016020">
    <property type="term" value="C:membrane"/>
    <property type="evidence" value="ECO:0007669"/>
    <property type="project" value="TreeGrafter"/>
</dbReference>
<feature type="domain" description="Acyltransferase 3" evidence="3">
    <location>
        <begin position="34"/>
        <end position="364"/>
    </location>
</feature>
<feature type="transmembrane region" description="Helical" evidence="2">
    <location>
        <begin position="346"/>
        <end position="368"/>
    </location>
</feature>
<feature type="transmembrane region" description="Helical" evidence="2">
    <location>
        <begin position="318"/>
        <end position="340"/>
    </location>
</feature>
<keyword evidence="2" id="KW-0472">Membrane</keyword>
<dbReference type="EMBL" id="FNVO01000018">
    <property type="protein sequence ID" value="SEG86041.1"/>
    <property type="molecule type" value="Genomic_DNA"/>
</dbReference>